<evidence type="ECO:0000256" key="1">
    <source>
        <dbReference type="ARBA" id="ARBA00022729"/>
    </source>
</evidence>
<feature type="chain" id="PRO_5042855888" description="Galactose oxidase" evidence="2">
    <location>
        <begin position="29"/>
        <end position="540"/>
    </location>
</feature>
<proteinExistence type="predicted"/>
<dbReference type="Pfam" id="PF09118">
    <property type="entry name" value="GO-like_E_set"/>
    <property type="match status" value="1"/>
</dbReference>
<accession>A0AAP0CI01</accession>
<evidence type="ECO:0000259" key="4">
    <source>
        <dbReference type="Pfam" id="PF09118"/>
    </source>
</evidence>
<keyword evidence="6" id="KW-1185">Reference proteome</keyword>
<sequence length="540" mass="59784">MALSTSTLYQHLLLFLLIIVHQSPPCSAAGGGSWSLLVQNAGISAMHMQLLPNDHVVMFDRTDSGISNISLPKGKCLPDSNDCSAHSVEYDVATQMVRPLFVRTDTWCSSGSLTPDGNLVQTGGSGDGFKVVRVYKSCGTCDWRELPGGLAEGRWYATNHILPDRRQIVIGGRQMFNYEFFPKMSPTEKAYDMPFLAQTNDPNENNLYPFVFQYYDGNLFLFANNRAILFDYSKNKVVKTYPTMPGGHPRNYPSSGSAVLLPLRIKNGVVEAYDVLVCGGAEKVSFGNALNGKFDDALDTCGRIRVSDPNPQWVMETMPMGRVMGDMVLLGNGHVLIINGAAKGVAGWDLGRDPVLHPVIYRPNDKVGTQFEVQNPSMIPRMYHSTAVLLRDGHVLVAGSNPHQKYEFATPLYPTELRIESFSPDYLDRSASRLRPKITKANLVMRYGKPVDISFMITGPMDPKMVMVTMVAPPFNTHSFSMNQRLLVLDHREPVKGARKNRYTIGVTAPPSGNIAPAGYYMVFVVYKDIPSPGIWAKIE</sequence>
<dbReference type="InterPro" id="IPR009880">
    <property type="entry name" value="Glyoxal_oxidase_N"/>
</dbReference>
<protein>
    <recommendedName>
        <fullName evidence="7">Galactose oxidase</fullName>
    </recommendedName>
</protein>
<dbReference type="InterPro" id="IPR014756">
    <property type="entry name" value="Ig_E-set"/>
</dbReference>
<evidence type="ECO:0000313" key="5">
    <source>
        <dbReference type="EMBL" id="KAK9054395.1"/>
    </source>
</evidence>
<dbReference type="Pfam" id="PF07250">
    <property type="entry name" value="Glyoxal_oxid_N"/>
    <property type="match status" value="1"/>
</dbReference>
<evidence type="ECO:0000313" key="6">
    <source>
        <dbReference type="Proteomes" id="UP001408789"/>
    </source>
</evidence>
<evidence type="ECO:0000259" key="3">
    <source>
        <dbReference type="Pfam" id="PF07250"/>
    </source>
</evidence>
<dbReference type="EMBL" id="JBCNJP010000025">
    <property type="protein sequence ID" value="KAK9054395.1"/>
    <property type="molecule type" value="Genomic_DNA"/>
</dbReference>
<name>A0AAP0CI01_9ASTR</name>
<dbReference type="CDD" id="cd02851">
    <property type="entry name" value="E_set_GO_C"/>
    <property type="match status" value="1"/>
</dbReference>
<feature type="domain" description="Galactose oxidase-like Early set" evidence="4">
    <location>
        <begin position="435"/>
        <end position="539"/>
    </location>
</feature>
<dbReference type="InterPro" id="IPR013783">
    <property type="entry name" value="Ig-like_fold"/>
</dbReference>
<feature type="domain" description="Glyoxal oxidase N-terminal" evidence="3">
    <location>
        <begin position="46"/>
        <end position="426"/>
    </location>
</feature>
<dbReference type="InterPro" id="IPR015202">
    <property type="entry name" value="GO-like_E_set"/>
</dbReference>
<dbReference type="Gene3D" id="2.60.40.10">
    <property type="entry name" value="Immunoglobulins"/>
    <property type="match status" value="1"/>
</dbReference>
<dbReference type="SUPFAM" id="SSF50965">
    <property type="entry name" value="Galactose oxidase, central domain"/>
    <property type="match status" value="1"/>
</dbReference>
<dbReference type="SUPFAM" id="SSF81296">
    <property type="entry name" value="E set domains"/>
    <property type="match status" value="1"/>
</dbReference>
<dbReference type="InterPro" id="IPR037293">
    <property type="entry name" value="Gal_Oxidase_central_sf"/>
</dbReference>
<dbReference type="Gene3D" id="2.130.10.80">
    <property type="entry name" value="Galactose oxidase/kelch, beta-propeller"/>
    <property type="match status" value="1"/>
</dbReference>
<organism evidence="5 6">
    <name type="scientific">Deinandra increscens subsp. villosa</name>
    <dbReference type="NCBI Taxonomy" id="3103831"/>
    <lineage>
        <taxon>Eukaryota</taxon>
        <taxon>Viridiplantae</taxon>
        <taxon>Streptophyta</taxon>
        <taxon>Embryophyta</taxon>
        <taxon>Tracheophyta</taxon>
        <taxon>Spermatophyta</taxon>
        <taxon>Magnoliopsida</taxon>
        <taxon>eudicotyledons</taxon>
        <taxon>Gunneridae</taxon>
        <taxon>Pentapetalae</taxon>
        <taxon>asterids</taxon>
        <taxon>campanulids</taxon>
        <taxon>Asterales</taxon>
        <taxon>Asteraceae</taxon>
        <taxon>Asteroideae</taxon>
        <taxon>Heliantheae alliance</taxon>
        <taxon>Madieae</taxon>
        <taxon>Madiinae</taxon>
        <taxon>Deinandra</taxon>
    </lineage>
</organism>
<dbReference type="Proteomes" id="UP001408789">
    <property type="component" value="Unassembled WGS sequence"/>
</dbReference>
<dbReference type="PANTHER" id="PTHR32208:SF79">
    <property type="entry name" value="GALACTOSE OXIDASE"/>
    <property type="match status" value="1"/>
</dbReference>
<comment type="caution">
    <text evidence="5">The sequence shown here is derived from an EMBL/GenBank/DDBJ whole genome shotgun (WGS) entry which is preliminary data.</text>
</comment>
<evidence type="ECO:0000256" key="2">
    <source>
        <dbReference type="SAM" id="SignalP"/>
    </source>
</evidence>
<keyword evidence="1 2" id="KW-0732">Signal</keyword>
<dbReference type="AlphaFoldDB" id="A0AAP0CI01"/>
<feature type="signal peptide" evidence="2">
    <location>
        <begin position="1"/>
        <end position="28"/>
    </location>
</feature>
<dbReference type="PANTHER" id="PTHR32208">
    <property type="entry name" value="SECRETED PROTEIN-RELATED"/>
    <property type="match status" value="1"/>
</dbReference>
<dbReference type="InterPro" id="IPR011043">
    <property type="entry name" value="Gal_Oxase/kelch_b-propeller"/>
</dbReference>
<reference evidence="5 6" key="1">
    <citation type="submission" date="2024-04" db="EMBL/GenBank/DDBJ databases">
        <title>The reference genome of an endangered Asteraceae, Deinandra increscens subsp. villosa, native to the Central Coast of California.</title>
        <authorList>
            <person name="Guilliams M."/>
            <person name="Hasenstab-Lehman K."/>
            <person name="Meyer R."/>
            <person name="Mcevoy S."/>
        </authorList>
    </citation>
    <scope>NUCLEOTIDE SEQUENCE [LARGE SCALE GENOMIC DNA]</scope>
    <source>
        <tissue evidence="5">Leaf</tissue>
    </source>
</reference>
<evidence type="ECO:0008006" key="7">
    <source>
        <dbReference type="Google" id="ProtNLM"/>
    </source>
</evidence>
<gene>
    <name evidence="5" type="ORF">SSX86_025473</name>
</gene>